<dbReference type="Gene3D" id="4.10.1000.10">
    <property type="entry name" value="Zinc finger, CCCH-type"/>
    <property type="match status" value="2"/>
</dbReference>
<proteinExistence type="predicted"/>
<feature type="region of interest" description="Disordered" evidence="7">
    <location>
        <begin position="37"/>
        <end position="56"/>
    </location>
</feature>
<dbReference type="PANTHER" id="PTHR12547:SF157">
    <property type="entry name" value="MRNA DECAY ACTIVATOR PROTEIN ZFP36"/>
    <property type="match status" value="1"/>
</dbReference>
<keyword evidence="3 5" id="KW-0863">Zinc-finger</keyword>
<reference evidence="9" key="1">
    <citation type="submission" date="2025-08" db="UniProtKB">
        <authorList>
            <consortium name="Ensembl"/>
        </authorList>
    </citation>
    <scope>IDENTIFICATION</scope>
</reference>
<dbReference type="InterPro" id="IPR045877">
    <property type="entry name" value="ZFP36-like"/>
</dbReference>
<dbReference type="GO" id="GO:0005737">
    <property type="term" value="C:cytoplasm"/>
    <property type="evidence" value="ECO:0007669"/>
    <property type="project" value="UniProtKB-SubCell"/>
</dbReference>
<dbReference type="GO" id="GO:1990904">
    <property type="term" value="C:ribonucleoprotein complex"/>
    <property type="evidence" value="ECO:0007669"/>
    <property type="project" value="UniProtKB-KW"/>
</dbReference>
<feature type="domain" description="C3H1-type" evidence="8">
    <location>
        <begin position="142"/>
        <end position="170"/>
    </location>
</feature>
<dbReference type="Ensembl" id="ENSNMLT00000002056.1">
    <property type="protein sequence ID" value="ENSNMLP00000001773.1"/>
    <property type="gene ID" value="ENSNMLG00000001363.1"/>
</dbReference>
<dbReference type="PANTHER" id="PTHR12547">
    <property type="entry name" value="CCCH ZINC FINGER/TIS11-RELATED"/>
    <property type="match status" value="1"/>
</dbReference>
<dbReference type="InterPro" id="IPR000571">
    <property type="entry name" value="Znf_CCCH"/>
</dbReference>
<evidence type="ECO:0000256" key="4">
    <source>
        <dbReference type="ARBA" id="ARBA00022833"/>
    </source>
</evidence>
<dbReference type="FunFam" id="4.10.1000.10:FF:000001">
    <property type="entry name" value="zinc finger CCCH domain-containing protein 15-like"/>
    <property type="match status" value="1"/>
</dbReference>
<dbReference type="Proteomes" id="UP000694523">
    <property type="component" value="Unplaced"/>
</dbReference>
<evidence type="ECO:0000256" key="5">
    <source>
        <dbReference type="PROSITE-ProRule" id="PRU00723"/>
    </source>
</evidence>
<evidence type="ECO:0000256" key="1">
    <source>
        <dbReference type="ARBA" id="ARBA00022723"/>
    </source>
</evidence>
<feature type="compositionally biased region" description="Low complexity" evidence="7">
    <location>
        <begin position="363"/>
        <end position="377"/>
    </location>
</feature>
<dbReference type="GO" id="GO:0005634">
    <property type="term" value="C:nucleus"/>
    <property type="evidence" value="ECO:0007669"/>
    <property type="project" value="UniProtKB-SubCell"/>
</dbReference>
<evidence type="ECO:0000259" key="8">
    <source>
        <dbReference type="PROSITE" id="PS50103"/>
    </source>
</evidence>
<feature type="domain" description="C3H1-type" evidence="8">
    <location>
        <begin position="180"/>
        <end position="208"/>
    </location>
</feature>
<name>A0A8C6S8M0_9GOBI</name>
<feature type="region of interest" description="Disordered" evidence="7">
    <location>
        <begin position="340"/>
        <end position="380"/>
    </location>
</feature>
<feature type="zinc finger region" description="C3H1-type" evidence="5">
    <location>
        <begin position="180"/>
        <end position="208"/>
    </location>
</feature>
<dbReference type="InterPro" id="IPR036855">
    <property type="entry name" value="Znf_CCCH_sf"/>
</dbReference>
<comment type="function">
    <text evidence="6">Zinc-finger RNA-binding protein that destabilizes several cytoplasmic AU-rich element (ARE)-containing mRNA transcripts by promoting their poly(A) tail removal or deadenylation, and hence provide a mechanism for attenuating protein synthesis. Acts as a 3'-untranslated region (UTR) ARE mRNA-binding adapter protein to communicate signaling events to the mRNA decay machinery. Functions by recruiting the CCR4-NOT deadenylase complex and probably other components of the cytoplasmic RNA decay machinery to the bound ARE-containing mRNAs, and hence promotes ARE-mediated mRNA deadenylation and decay processes. Binds to 3'-UTR ARE of numerous mRNAs.</text>
</comment>
<evidence type="ECO:0000256" key="6">
    <source>
        <dbReference type="RuleBase" id="RU369014"/>
    </source>
</evidence>
<organism evidence="9 10">
    <name type="scientific">Neogobius melanostomus</name>
    <name type="common">round goby</name>
    <dbReference type="NCBI Taxonomy" id="47308"/>
    <lineage>
        <taxon>Eukaryota</taxon>
        <taxon>Metazoa</taxon>
        <taxon>Chordata</taxon>
        <taxon>Craniata</taxon>
        <taxon>Vertebrata</taxon>
        <taxon>Euteleostomi</taxon>
        <taxon>Actinopterygii</taxon>
        <taxon>Neopterygii</taxon>
        <taxon>Teleostei</taxon>
        <taxon>Neoteleostei</taxon>
        <taxon>Acanthomorphata</taxon>
        <taxon>Gobiaria</taxon>
        <taxon>Gobiiformes</taxon>
        <taxon>Gobioidei</taxon>
        <taxon>Gobiidae</taxon>
        <taxon>Benthophilinae</taxon>
        <taxon>Neogobiini</taxon>
        <taxon>Neogobius</taxon>
    </lineage>
</organism>
<dbReference type="PROSITE" id="PS50103">
    <property type="entry name" value="ZF_C3H1"/>
    <property type="match status" value="2"/>
</dbReference>
<reference evidence="9" key="2">
    <citation type="submission" date="2025-09" db="UniProtKB">
        <authorList>
            <consortium name="Ensembl"/>
        </authorList>
    </citation>
    <scope>IDENTIFICATION</scope>
</reference>
<sequence>MSDMLDDIMISKNLLNLAMNEAFLPTQSHNKGRLNRSASFFSPPSPPAAPCHSLSSEHINNDDSSPFWPSNIWSQAPISKAKQPPFRPDRSMSLTDSASLLASLKSLEGFPSGLTTTVAPPPGFAPSANLQAQIQPLLSANRYKTELCRGFQETGSCKYGNKCQFAHGEDELRGLFRHPKYKTEPCRTFYNFGYCPYGSRCHFIHEEKIGGGQAKLQRQAVQTNSTQNPRHQLRQSLSFAGFLASRSSPPPAFPNSFNEPNLVFSRAPSVSPPPTDLLSPVFSDSFQRETSAFQFGPQLTRASAGDIHNIPLILEPKATRCVCGHGNNLSSRVPNIEELMPAPAPLGKPAGLQRFSSEDSLEDSYSSSSGGSSGSESPTFDASAKRLIVFERLSLSE</sequence>
<dbReference type="SUPFAM" id="SSF90229">
    <property type="entry name" value="CCCH zinc finger"/>
    <property type="match status" value="2"/>
</dbReference>
<keyword evidence="6" id="KW-0963">Cytoplasm</keyword>
<dbReference type="SMART" id="SM00356">
    <property type="entry name" value="ZnF_C3H1"/>
    <property type="match status" value="2"/>
</dbReference>
<comment type="subcellular location">
    <subcellularLocation>
        <location evidence="6">Nucleus</location>
    </subcellularLocation>
    <subcellularLocation>
        <location evidence="6">Cytoplasm</location>
    </subcellularLocation>
</comment>
<keyword evidence="10" id="KW-1185">Reference proteome</keyword>
<keyword evidence="4 5" id="KW-0862">Zinc</keyword>
<evidence type="ECO:0000313" key="10">
    <source>
        <dbReference type="Proteomes" id="UP000694523"/>
    </source>
</evidence>
<protein>
    <recommendedName>
        <fullName evidence="6">mRNA decay activator protein ZFP36</fullName>
    </recommendedName>
    <alternativeName>
        <fullName evidence="6">Zinc finger protein 36</fullName>
    </alternativeName>
</protein>
<evidence type="ECO:0000256" key="3">
    <source>
        <dbReference type="ARBA" id="ARBA00022771"/>
    </source>
</evidence>
<keyword evidence="6" id="KW-0687">Ribonucleoprotein</keyword>
<comment type="subunit">
    <text evidence="6">Associates with the cytoplasmic CCR4-NOT deadenylase complex to trigger ARE-containing mRNA deadenylation and decay processes.</text>
</comment>
<evidence type="ECO:0000256" key="7">
    <source>
        <dbReference type="SAM" id="MobiDB-lite"/>
    </source>
</evidence>
<keyword evidence="6" id="KW-0539">Nucleus</keyword>
<dbReference type="AlphaFoldDB" id="A0A8C6S8M0"/>
<dbReference type="GO" id="GO:0035925">
    <property type="term" value="F:mRNA 3'-UTR AU-rich region binding"/>
    <property type="evidence" value="ECO:0007669"/>
    <property type="project" value="UniProtKB-UniRule"/>
</dbReference>
<dbReference type="GO" id="GO:0008270">
    <property type="term" value="F:zinc ion binding"/>
    <property type="evidence" value="ECO:0007669"/>
    <property type="project" value="UniProtKB-KW"/>
</dbReference>
<keyword evidence="2 6" id="KW-0677">Repeat</keyword>
<dbReference type="GO" id="GO:0061158">
    <property type="term" value="P:3'-UTR-mediated mRNA destabilization"/>
    <property type="evidence" value="ECO:0007669"/>
    <property type="project" value="UniProtKB-UniRule"/>
</dbReference>
<evidence type="ECO:0000256" key="2">
    <source>
        <dbReference type="ARBA" id="ARBA00022737"/>
    </source>
</evidence>
<keyword evidence="1 5" id="KW-0479">Metal-binding</keyword>
<dbReference type="GO" id="GO:1900153">
    <property type="term" value="P:positive regulation of nuclear-transcribed mRNA catabolic process, deadenylation-dependent decay"/>
    <property type="evidence" value="ECO:0007669"/>
    <property type="project" value="UniProtKB-UniRule"/>
</dbReference>
<dbReference type="Pfam" id="PF00642">
    <property type="entry name" value="zf-CCCH"/>
    <property type="match status" value="2"/>
</dbReference>
<dbReference type="FunFam" id="4.10.1000.10:FF:000002">
    <property type="entry name" value="Zinc finger protein 36, C3H1 type-like 1"/>
    <property type="match status" value="1"/>
</dbReference>
<evidence type="ECO:0000313" key="9">
    <source>
        <dbReference type="Ensembl" id="ENSNMLP00000001773.1"/>
    </source>
</evidence>
<accession>A0A8C6S8M0</accession>
<feature type="zinc finger region" description="C3H1-type" evidence="5">
    <location>
        <begin position="142"/>
        <end position="170"/>
    </location>
</feature>